<evidence type="ECO:0000256" key="1">
    <source>
        <dbReference type="SAM" id="MobiDB-lite"/>
    </source>
</evidence>
<evidence type="ECO:0000313" key="2">
    <source>
        <dbReference type="EMBL" id="REE95969.1"/>
    </source>
</evidence>
<reference evidence="2 3" key="1">
    <citation type="submission" date="2018-08" db="EMBL/GenBank/DDBJ databases">
        <title>Sequencing the genomes of 1000 actinobacteria strains.</title>
        <authorList>
            <person name="Klenk H.-P."/>
        </authorList>
    </citation>
    <scope>NUCLEOTIDE SEQUENCE [LARGE SCALE GENOMIC DNA]</scope>
    <source>
        <strain evidence="2 3">DSM 43927</strain>
    </source>
</reference>
<dbReference type="OrthoDB" id="5508807at2"/>
<dbReference type="AlphaFoldDB" id="A0A3D9SJA1"/>
<evidence type="ECO:0000313" key="3">
    <source>
        <dbReference type="Proteomes" id="UP000256661"/>
    </source>
</evidence>
<feature type="compositionally biased region" description="Basic and acidic residues" evidence="1">
    <location>
        <begin position="388"/>
        <end position="406"/>
    </location>
</feature>
<accession>A0A3D9SJA1</accession>
<organism evidence="2 3">
    <name type="scientific">Thermomonospora umbrina</name>
    <dbReference type="NCBI Taxonomy" id="111806"/>
    <lineage>
        <taxon>Bacteria</taxon>
        <taxon>Bacillati</taxon>
        <taxon>Actinomycetota</taxon>
        <taxon>Actinomycetes</taxon>
        <taxon>Streptosporangiales</taxon>
        <taxon>Thermomonosporaceae</taxon>
        <taxon>Thermomonospora</taxon>
    </lineage>
</organism>
<sequence length="514" mass="57183">MLEKPTADEGPRPFAHLGTEKRLQYRAVLRAFSRAKDRFSVHLRPEDVAADLGWQNTPELTEILKQLVGWGNLRADPDTGRVNSAADFHQRRYLYRLTAEGQAAEQAIEHYERVIGHRGALQSVALSDIADQLKALSALAASDTPDPAKTHLLLLSLTERFTSLADNAQAFMSSLRRAIDFSDDDVDAFIAYKDHLIGYIERFIQDLARTGAHIARLLVELKARDHERLLVLAARREASETVPDGEDMADVLRNAEVAALEDWQNRWRGLCDWFVPADSGRSPQARLLRRAALTAITQLIDTVTLLNERRHGRSDRSADFLTLAGWFADAPDEEAMHRLWRTAFGLASARHLTVTTETLAAWEERADPGIPWAQAPPVVISPQLRKSGSYERRGKGHRVQDRSQQKRLLAERAEREAAETAAARRRLCTEGPVLLSELDVLDRRSFRLFLALLGDALAARRPGDTEVKTTSADGSLEIRLSLVPGGGTVHVKTEDGVLSGPEHLVEITDGRGGR</sequence>
<dbReference type="RefSeq" id="WP_116021691.1">
    <property type="nucleotide sequence ID" value="NZ_QTTT01000001.1"/>
</dbReference>
<dbReference type="InterPro" id="IPR013493">
    <property type="entry name" value="CHP02677"/>
</dbReference>
<dbReference type="EMBL" id="QTTT01000001">
    <property type="protein sequence ID" value="REE95969.1"/>
    <property type="molecule type" value="Genomic_DNA"/>
</dbReference>
<keyword evidence="3" id="KW-1185">Reference proteome</keyword>
<gene>
    <name evidence="2" type="ORF">DFJ69_1388</name>
</gene>
<dbReference type="NCBIfam" id="TIGR02677">
    <property type="entry name" value="TIGR02677 family protein"/>
    <property type="match status" value="1"/>
</dbReference>
<dbReference type="Proteomes" id="UP000256661">
    <property type="component" value="Unassembled WGS sequence"/>
</dbReference>
<proteinExistence type="predicted"/>
<name>A0A3D9SJA1_9ACTN</name>
<comment type="caution">
    <text evidence="2">The sequence shown here is derived from an EMBL/GenBank/DDBJ whole genome shotgun (WGS) entry which is preliminary data.</text>
</comment>
<protein>
    <submittedName>
        <fullName evidence="2">Uncharacterized protein (TIGR02677 family)</fullName>
    </submittedName>
</protein>
<dbReference type="Pfam" id="PF09660">
    <property type="entry name" value="DUF2397"/>
    <property type="match status" value="1"/>
</dbReference>
<feature type="region of interest" description="Disordered" evidence="1">
    <location>
        <begin position="383"/>
        <end position="406"/>
    </location>
</feature>